<evidence type="ECO:0000313" key="7">
    <source>
        <dbReference type="EMBL" id="AIE86913.1"/>
    </source>
</evidence>
<dbReference type="HOGENOM" id="CLU_044365_1_1_0"/>
<dbReference type="eggNOG" id="ENOG502Z82C">
    <property type="taxonomic scope" value="Bacteria"/>
</dbReference>
<dbReference type="KEGG" id="fgi:OP10G_3545"/>
<evidence type="ECO:0000256" key="5">
    <source>
        <dbReference type="ARBA" id="ARBA00023157"/>
    </source>
</evidence>
<evidence type="ECO:0000256" key="6">
    <source>
        <dbReference type="ARBA" id="ARBA00023180"/>
    </source>
</evidence>
<dbReference type="PANTHER" id="PTHR33146">
    <property type="entry name" value="ENDONUCLEASE 4"/>
    <property type="match status" value="1"/>
</dbReference>
<keyword evidence="8" id="KW-1185">Reference proteome</keyword>
<dbReference type="GO" id="GO:0004519">
    <property type="term" value="F:endonuclease activity"/>
    <property type="evidence" value="ECO:0007669"/>
    <property type="project" value="UniProtKB-KW"/>
</dbReference>
<dbReference type="InterPro" id="IPR008947">
    <property type="entry name" value="PLipase_C/P1_nuclease_dom_sf"/>
</dbReference>
<evidence type="ECO:0000256" key="4">
    <source>
        <dbReference type="ARBA" id="ARBA00022801"/>
    </source>
</evidence>
<evidence type="ECO:0000256" key="1">
    <source>
        <dbReference type="ARBA" id="ARBA00022722"/>
    </source>
</evidence>
<dbReference type="GO" id="GO:0003676">
    <property type="term" value="F:nucleic acid binding"/>
    <property type="evidence" value="ECO:0007669"/>
    <property type="project" value="InterPro"/>
</dbReference>
<keyword evidence="5" id="KW-1015">Disulfide bond</keyword>
<dbReference type="AlphaFoldDB" id="A0A068NTN9"/>
<dbReference type="PANTHER" id="PTHR33146:SF10">
    <property type="entry name" value="STRAND-SPECIFIC NUCLEASE, PUTATIVE-RELATED"/>
    <property type="match status" value="1"/>
</dbReference>
<dbReference type="CDD" id="cd11010">
    <property type="entry name" value="S1-P1_nuclease"/>
    <property type="match status" value="1"/>
</dbReference>
<keyword evidence="4" id="KW-0378">Hydrolase</keyword>
<keyword evidence="1" id="KW-0540">Nuclease</keyword>
<dbReference type="InterPro" id="IPR003154">
    <property type="entry name" value="S1/P1nuclease"/>
</dbReference>
<dbReference type="Gene3D" id="1.10.575.10">
    <property type="entry name" value="P1 Nuclease"/>
    <property type="match status" value="1"/>
</dbReference>
<keyword evidence="3" id="KW-0255">Endonuclease</keyword>
<reference evidence="7 8" key="1">
    <citation type="journal article" date="2014" name="PLoS ONE">
        <title>The first complete genome sequence of the class fimbriimonadia in the phylum armatimonadetes.</title>
        <authorList>
            <person name="Hu Z.Y."/>
            <person name="Wang Y.Z."/>
            <person name="Im W.T."/>
            <person name="Wang S.Y."/>
            <person name="Zhao G.P."/>
            <person name="Zheng H.J."/>
            <person name="Quan Z.X."/>
        </authorList>
    </citation>
    <scope>NUCLEOTIDE SEQUENCE [LARGE SCALE GENOMIC DNA]</scope>
    <source>
        <strain evidence="7">Gsoil 348</strain>
    </source>
</reference>
<name>A0A068NTN9_FIMGI</name>
<keyword evidence="6" id="KW-0325">Glycoprotein</keyword>
<keyword evidence="2" id="KW-0479">Metal-binding</keyword>
<evidence type="ECO:0000313" key="8">
    <source>
        <dbReference type="Proteomes" id="UP000027982"/>
    </source>
</evidence>
<dbReference type="Pfam" id="PF02265">
    <property type="entry name" value="S1-P1_nuclease"/>
    <property type="match status" value="1"/>
</dbReference>
<gene>
    <name evidence="7" type="ORF">OP10G_3545</name>
</gene>
<evidence type="ECO:0000256" key="2">
    <source>
        <dbReference type="ARBA" id="ARBA00022723"/>
    </source>
</evidence>
<dbReference type="GO" id="GO:0046872">
    <property type="term" value="F:metal ion binding"/>
    <property type="evidence" value="ECO:0007669"/>
    <property type="project" value="UniProtKB-KW"/>
</dbReference>
<organism evidence="7 8">
    <name type="scientific">Fimbriimonas ginsengisoli Gsoil 348</name>
    <dbReference type="NCBI Taxonomy" id="661478"/>
    <lineage>
        <taxon>Bacteria</taxon>
        <taxon>Bacillati</taxon>
        <taxon>Armatimonadota</taxon>
        <taxon>Fimbriimonadia</taxon>
        <taxon>Fimbriimonadales</taxon>
        <taxon>Fimbriimonadaceae</taxon>
        <taxon>Fimbriimonas</taxon>
    </lineage>
</organism>
<dbReference type="GO" id="GO:0006308">
    <property type="term" value="P:DNA catabolic process"/>
    <property type="evidence" value="ECO:0007669"/>
    <property type="project" value="InterPro"/>
</dbReference>
<dbReference type="Proteomes" id="UP000027982">
    <property type="component" value="Chromosome"/>
</dbReference>
<sequence length="251" mass="27492">MTVAKIAYDRLTPAVRAKVDALLASNPAPDFSDFVRSATYPDQLKRYGIKAYSQWHAISIPFVRDGIIPGPARADNAIWAVDQCAKALVDEKTIPYEKARMLRFLIHIVGDLHQPLHAATLYDKQHPEGDDNGRGYKLGEGKKDRLHAEWDTAFGIYKDLADSRTADLAEVDTLAANVLKDVAGKTLGDATSTDPEAWAKESHDIAATFAYTTPEGSQPSAEYIAKARVICSERLALAGQRLANLLNKLMG</sequence>
<accession>A0A068NTN9</accession>
<dbReference type="EMBL" id="CP007139">
    <property type="protein sequence ID" value="AIE86913.1"/>
    <property type="molecule type" value="Genomic_DNA"/>
</dbReference>
<dbReference type="GO" id="GO:0016788">
    <property type="term" value="F:hydrolase activity, acting on ester bonds"/>
    <property type="evidence" value="ECO:0007669"/>
    <property type="project" value="InterPro"/>
</dbReference>
<dbReference type="SUPFAM" id="SSF48537">
    <property type="entry name" value="Phospholipase C/P1 nuclease"/>
    <property type="match status" value="1"/>
</dbReference>
<evidence type="ECO:0000256" key="3">
    <source>
        <dbReference type="ARBA" id="ARBA00022759"/>
    </source>
</evidence>
<protein>
    <submittedName>
        <fullName evidence="7">S1/P1 nuclease</fullName>
    </submittedName>
</protein>
<proteinExistence type="predicted"/>